<gene>
    <name evidence="7" type="ORF">J0X15_02910</name>
</gene>
<dbReference type="EMBL" id="JAFLNF010000001">
    <property type="protein sequence ID" value="MBO0344160.1"/>
    <property type="molecule type" value="Genomic_DNA"/>
</dbReference>
<keyword evidence="4 7" id="KW-0418">Kinase</keyword>
<keyword evidence="2" id="KW-0808">Transferase</keyword>
<dbReference type="PANTHER" id="PTHR43085">
    <property type="entry name" value="HEXOKINASE FAMILY MEMBER"/>
    <property type="match status" value="1"/>
</dbReference>
<dbReference type="GO" id="GO:0005524">
    <property type="term" value="F:ATP binding"/>
    <property type="evidence" value="ECO:0007669"/>
    <property type="project" value="UniProtKB-KW"/>
</dbReference>
<comment type="caution">
    <text evidence="7">The sequence shown here is derived from an EMBL/GenBank/DDBJ whole genome shotgun (WGS) entry which is preliminary data.</text>
</comment>
<dbReference type="PANTHER" id="PTHR43085:SF1">
    <property type="entry name" value="PSEUDOURIDINE KINASE-RELATED"/>
    <property type="match status" value="1"/>
</dbReference>
<dbReference type="Gene3D" id="3.40.1190.20">
    <property type="match status" value="1"/>
</dbReference>
<evidence type="ECO:0000256" key="3">
    <source>
        <dbReference type="ARBA" id="ARBA00022741"/>
    </source>
</evidence>
<dbReference type="InterPro" id="IPR011611">
    <property type="entry name" value="PfkB_dom"/>
</dbReference>
<keyword evidence="3" id="KW-0547">Nucleotide-binding</keyword>
<protein>
    <submittedName>
        <fullName evidence="7">Carbohydrate kinase</fullName>
    </submittedName>
</protein>
<sequence length="309" mass="32599">MLLCCGEALIDMIPTALPQGGDAFVPHSGGAIFNTAIALGRLGHAAGLLTGLSTDLFGQQLEQTLTDSGVDTRYAIRSGRPTTMAFVFLNDGHATYCFYDENTAGRMITVSELPDLPENVSTLYFGGISLAVEPCAETYAALMHREAASRVIMMDPNIRPGFIADEDRYRTRLAGMIADTDILKVSDEDLNWIDPSDSSLDDKMAGLLKQGPQAVIITRGKDGATVTTSNGLQLTVKGETVQVVDTVGAGDTFNAGVLASLEDQGLLTKDAVASLDENAWRAALSLGAKVAAVTVSRAGANPPWADELS</sequence>
<evidence type="ECO:0000313" key="8">
    <source>
        <dbReference type="Proteomes" id="UP000664779"/>
    </source>
</evidence>
<evidence type="ECO:0000256" key="5">
    <source>
        <dbReference type="ARBA" id="ARBA00022840"/>
    </source>
</evidence>
<evidence type="ECO:0000259" key="6">
    <source>
        <dbReference type="Pfam" id="PF00294"/>
    </source>
</evidence>
<dbReference type="InterPro" id="IPR050306">
    <property type="entry name" value="PfkB_Carbo_kinase"/>
</dbReference>
<evidence type="ECO:0000256" key="4">
    <source>
        <dbReference type="ARBA" id="ARBA00022777"/>
    </source>
</evidence>
<evidence type="ECO:0000256" key="2">
    <source>
        <dbReference type="ARBA" id="ARBA00022679"/>
    </source>
</evidence>
<feature type="domain" description="Carbohydrate kinase PfkB" evidence="6">
    <location>
        <begin position="2"/>
        <end position="303"/>
    </location>
</feature>
<organism evidence="7 8">
    <name type="scientific">Roseibium limicola</name>
    <dbReference type="NCBI Taxonomy" id="2816037"/>
    <lineage>
        <taxon>Bacteria</taxon>
        <taxon>Pseudomonadati</taxon>
        <taxon>Pseudomonadota</taxon>
        <taxon>Alphaproteobacteria</taxon>
        <taxon>Hyphomicrobiales</taxon>
        <taxon>Stappiaceae</taxon>
        <taxon>Roseibium</taxon>
    </lineage>
</organism>
<comment type="similarity">
    <text evidence="1">Belongs to the carbohydrate kinase PfkB family.</text>
</comment>
<reference evidence="7" key="1">
    <citation type="submission" date="2021-03" db="EMBL/GenBank/DDBJ databases">
        <title>Roseibium sp. CAU 1637 isolated from Incheon.</title>
        <authorList>
            <person name="Kim W."/>
        </authorList>
    </citation>
    <scope>NUCLEOTIDE SEQUENCE</scope>
    <source>
        <strain evidence="7">CAU 1637</strain>
    </source>
</reference>
<keyword evidence="5" id="KW-0067">ATP-binding</keyword>
<dbReference type="PROSITE" id="PS00584">
    <property type="entry name" value="PFKB_KINASES_2"/>
    <property type="match status" value="1"/>
</dbReference>
<dbReference type="RefSeq" id="WP_206938060.1">
    <property type="nucleotide sequence ID" value="NZ_JAFLNF010000001.1"/>
</dbReference>
<accession>A0A939EL67</accession>
<evidence type="ECO:0000313" key="7">
    <source>
        <dbReference type="EMBL" id="MBO0344160.1"/>
    </source>
</evidence>
<proteinExistence type="inferred from homology"/>
<keyword evidence="8" id="KW-1185">Reference proteome</keyword>
<dbReference type="InterPro" id="IPR029056">
    <property type="entry name" value="Ribokinase-like"/>
</dbReference>
<name>A0A939EL67_9HYPH</name>
<dbReference type="AlphaFoldDB" id="A0A939EL67"/>
<dbReference type="Proteomes" id="UP000664779">
    <property type="component" value="Unassembled WGS sequence"/>
</dbReference>
<evidence type="ECO:0000256" key="1">
    <source>
        <dbReference type="ARBA" id="ARBA00010688"/>
    </source>
</evidence>
<dbReference type="Pfam" id="PF00294">
    <property type="entry name" value="PfkB"/>
    <property type="match status" value="1"/>
</dbReference>
<dbReference type="GO" id="GO:0016301">
    <property type="term" value="F:kinase activity"/>
    <property type="evidence" value="ECO:0007669"/>
    <property type="project" value="UniProtKB-KW"/>
</dbReference>
<dbReference type="CDD" id="cd01167">
    <property type="entry name" value="bac_FRK"/>
    <property type="match status" value="1"/>
</dbReference>
<dbReference type="SUPFAM" id="SSF53613">
    <property type="entry name" value="Ribokinase-like"/>
    <property type="match status" value="1"/>
</dbReference>
<dbReference type="InterPro" id="IPR002173">
    <property type="entry name" value="Carboh/pur_kinase_PfkB_CS"/>
</dbReference>